<evidence type="ECO:0000256" key="1">
    <source>
        <dbReference type="SAM" id="MobiDB-lite"/>
    </source>
</evidence>
<organism evidence="2 3">
    <name type="scientific">Elysia crispata</name>
    <name type="common">lettuce slug</name>
    <dbReference type="NCBI Taxonomy" id="231223"/>
    <lineage>
        <taxon>Eukaryota</taxon>
        <taxon>Metazoa</taxon>
        <taxon>Spiralia</taxon>
        <taxon>Lophotrochozoa</taxon>
        <taxon>Mollusca</taxon>
        <taxon>Gastropoda</taxon>
        <taxon>Heterobranchia</taxon>
        <taxon>Euthyneura</taxon>
        <taxon>Panpulmonata</taxon>
        <taxon>Sacoglossa</taxon>
        <taxon>Placobranchoidea</taxon>
        <taxon>Plakobranchidae</taxon>
        <taxon>Elysia</taxon>
    </lineage>
</organism>
<evidence type="ECO:0000313" key="3">
    <source>
        <dbReference type="Proteomes" id="UP001283361"/>
    </source>
</evidence>
<protein>
    <submittedName>
        <fullName evidence="2">Uncharacterized protein</fullName>
    </submittedName>
</protein>
<name>A0AAE1B9G5_9GAST</name>
<keyword evidence="3" id="KW-1185">Reference proteome</keyword>
<dbReference type="Proteomes" id="UP001283361">
    <property type="component" value="Unassembled WGS sequence"/>
</dbReference>
<dbReference type="EMBL" id="JAWDGP010000342">
    <property type="protein sequence ID" value="KAK3801261.1"/>
    <property type="molecule type" value="Genomic_DNA"/>
</dbReference>
<reference evidence="2" key="1">
    <citation type="journal article" date="2023" name="G3 (Bethesda)">
        <title>A reference genome for the long-term kleptoplast-retaining sea slug Elysia crispata morphotype clarki.</title>
        <authorList>
            <person name="Eastman K.E."/>
            <person name="Pendleton A.L."/>
            <person name="Shaikh M.A."/>
            <person name="Suttiyut T."/>
            <person name="Ogas R."/>
            <person name="Tomko P."/>
            <person name="Gavelis G."/>
            <person name="Widhalm J.R."/>
            <person name="Wisecaver J.H."/>
        </authorList>
    </citation>
    <scope>NUCLEOTIDE SEQUENCE</scope>
    <source>
        <strain evidence="2">ECLA1</strain>
    </source>
</reference>
<dbReference type="AlphaFoldDB" id="A0AAE1B9G5"/>
<comment type="caution">
    <text evidence="2">The sequence shown here is derived from an EMBL/GenBank/DDBJ whole genome shotgun (WGS) entry which is preliminary data.</text>
</comment>
<evidence type="ECO:0000313" key="2">
    <source>
        <dbReference type="EMBL" id="KAK3801261.1"/>
    </source>
</evidence>
<accession>A0AAE1B9G5</accession>
<feature type="region of interest" description="Disordered" evidence="1">
    <location>
        <begin position="1"/>
        <end position="20"/>
    </location>
</feature>
<proteinExistence type="predicted"/>
<gene>
    <name evidence="2" type="ORF">RRG08_067064</name>
</gene>
<sequence>MAARWDLTDPQNKVKRQIGRRASRNSLNSVKLLPEQREAVQPICLWSSESRESREAVLPICLRSSEKNIEDSHAMERRALRHCI</sequence>